<reference evidence="2 3" key="1">
    <citation type="submission" date="2020-02" db="EMBL/GenBank/DDBJ databases">
        <title>Genome sequence of the type strain DSM 27180 of Arthrobacter silviterrae.</title>
        <authorList>
            <person name="Gao J."/>
            <person name="Sun J."/>
        </authorList>
    </citation>
    <scope>NUCLEOTIDE SEQUENCE [LARGE SCALE GENOMIC DNA]</scope>
    <source>
        <strain evidence="2 3">DSM 27180</strain>
    </source>
</reference>
<evidence type="ECO:0000313" key="2">
    <source>
        <dbReference type="EMBL" id="NGN82746.1"/>
    </source>
</evidence>
<organism evidence="2 3">
    <name type="scientific">Arthrobacter silviterrae</name>
    <dbReference type="NCBI Taxonomy" id="2026658"/>
    <lineage>
        <taxon>Bacteria</taxon>
        <taxon>Bacillati</taxon>
        <taxon>Actinomycetota</taxon>
        <taxon>Actinomycetes</taxon>
        <taxon>Micrococcales</taxon>
        <taxon>Micrococcaceae</taxon>
        <taxon>Arthrobacter</taxon>
    </lineage>
</organism>
<dbReference type="EMBL" id="JAAKZI010000005">
    <property type="protein sequence ID" value="NGN82746.1"/>
    <property type="molecule type" value="Genomic_DNA"/>
</dbReference>
<feature type="transmembrane region" description="Helical" evidence="1">
    <location>
        <begin position="91"/>
        <end position="112"/>
    </location>
</feature>
<gene>
    <name evidence="2" type="ORF">G6N77_04605</name>
</gene>
<sequence length="169" mass="17489">MEILLKDKGALNGAAQEPFPASGPSATPWLNILKKCLLIASAATAALAVAALVVSGWAGVGSVAFGSAVVVVFFGLSLLVGHIYGRKNPSGAIGVFMVTYLVKVVGFAVILFTLGTPTWLNGPWFAAAGVVVVVLWQATEVVTFSRQRLLLYNDPAEPQDSTGSAGDTK</sequence>
<proteinExistence type="predicted"/>
<feature type="transmembrane region" description="Helical" evidence="1">
    <location>
        <begin position="36"/>
        <end position="58"/>
    </location>
</feature>
<name>A0ABX0DAJ9_9MICC</name>
<feature type="transmembrane region" description="Helical" evidence="1">
    <location>
        <begin position="64"/>
        <end position="84"/>
    </location>
</feature>
<comment type="caution">
    <text evidence="2">The sequence shown here is derived from an EMBL/GenBank/DDBJ whole genome shotgun (WGS) entry which is preliminary data.</text>
</comment>
<accession>A0ABX0DAJ9</accession>
<keyword evidence="1" id="KW-1133">Transmembrane helix</keyword>
<evidence type="ECO:0008006" key="4">
    <source>
        <dbReference type="Google" id="ProtNLM"/>
    </source>
</evidence>
<feature type="transmembrane region" description="Helical" evidence="1">
    <location>
        <begin position="124"/>
        <end position="144"/>
    </location>
</feature>
<keyword evidence="1" id="KW-0472">Membrane</keyword>
<keyword evidence="3" id="KW-1185">Reference proteome</keyword>
<evidence type="ECO:0000256" key="1">
    <source>
        <dbReference type="SAM" id="Phobius"/>
    </source>
</evidence>
<protein>
    <recommendedName>
        <fullName evidence="4">ATP synthase subunit I</fullName>
    </recommendedName>
</protein>
<evidence type="ECO:0000313" key="3">
    <source>
        <dbReference type="Proteomes" id="UP000479226"/>
    </source>
</evidence>
<dbReference type="Proteomes" id="UP000479226">
    <property type="component" value="Unassembled WGS sequence"/>
</dbReference>
<keyword evidence="1" id="KW-0812">Transmembrane</keyword>